<proteinExistence type="predicted"/>
<dbReference type="AlphaFoldDB" id="A0A1T5FDX2"/>
<evidence type="ECO:0000313" key="1">
    <source>
        <dbReference type="EMBL" id="SKB94332.1"/>
    </source>
</evidence>
<dbReference type="Proteomes" id="UP000191112">
    <property type="component" value="Unassembled WGS sequence"/>
</dbReference>
<reference evidence="1 2" key="1">
    <citation type="submission" date="2017-02" db="EMBL/GenBank/DDBJ databases">
        <authorList>
            <person name="Peterson S.W."/>
        </authorList>
    </citation>
    <scope>NUCLEOTIDE SEQUENCE [LARGE SCALE GENOMIC DNA]</scope>
    <source>
        <strain evidence="1 2">DSM 22323</strain>
    </source>
</reference>
<accession>A0A1T5FDX2</accession>
<dbReference type="EMBL" id="FUYZ01000006">
    <property type="protein sequence ID" value="SKB94332.1"/>
    <property type="molecule type" value="Genomic_DNA"/>
</dbReference>
<protein>
    <submittedName>
        <fullName evidence="1">Uncharacterized protein</fullName>
    </submittedName>
</protein>
<evidence type="ECO:0000313" key="2">
    <source>
        <dbReference type="Proteomes" id="UP000191112"/>
    </source>
</evidence>
<sequence length="71" mass="8563">MDSRIIFNLAYRDNYTIKEVLTILGISRIIDKEYNLTPSYVDTDLSMVWDNIRDKKLLLELSKIKTRKRRR</sequence>
<name>A0A1T5FDX2_9FLAO</name>
<keyword evidence="2" id="KW-1185">Reference proteome</keyword>
<gene>
    <name evidence="1" type="ORF">SAMN05660477_01970</name>
</gene>
<organism evidence="1 2">
    <name type="scientific">Soonwooa buanensis</name>
    <dbReference type="NCBI Taxonomy" id="619805"/>
    <lineage>
        <taxon>Bacteria</taxon>
        <taxon>Pseudomonadati</taxon>
        <taxon>Bacteroidota</taxon>
        <taxon>Flavobacteriia</taxon>
        <taxon>Flavobacteriales</taxon>
        <taxon>Weeksellaceae</taxon>
        <taxon>Chryseobacterium group</taxon>
        <taxon>Soonwooa</taxon>
    </lineage>
</organism>
<dbReference type="STRING" id="619805.SAMN05660477_01970"/>